<gene>
    <name evidence="8" type="ORF">DW142_04990</name>
    <name evidence="7" type="ORF">DW243_14840</name>
    <name evidence="6" type="ORF">DWY88_10070</name>
    <name evidence="4" type="ORF">G4958_12430</name>
    <name evidence="5" type="ORF">G4981_13550</name>
    <name evidence="3" type="ORF">O4N78_07470</name>
    <name evidence="2" type="ORF">PNU63_10090</name>
</gene>
<dbReference type="EMBL" id="JAAIRY010000030">
    <property type="protein sequence ID" value="NSI66283.1"/>
    <property type="molecule type" value="Genomic_DNA"/>
</dbReference>
<sequence>MLIRFKFQNYRSFRDENILSMEAKGNSEYKNCLIPYKKKGLLPATAVFGKNGGGKSNVIRAFWLGVQFIRNAQKTQHEKAEIPVRAFALNDYSEQCPTGFEYEYIQNGVKYIYGFAATKKEIFKEYLYASPKGQKSEIFTREKQLFSFPANGEKKKKEMISEAVAPNQLFFSIACVMNYQPCIAAMRWFRENIHFSKDYTDIPRQLLEHAENPNMLKSIVTYAKQADVGIEDMSFEIKNEEISTSDPLPDNLPEGMIMALKQFSAALKDSSESAEMNLKIGEIKTSSLHHGINKNGQLELFSLELSDESDGTRRLMSLAPGIEQVLNQGGVLLVDEIDKELHPLLAEFIISKFQSPETNPGHAQIIFTTHDTELLNMEILRKDQVYFVDKNKRSGVSELFNLTHLPVRTNDNIRKAYLVGKYGAIPDVDTVEVE</sequence>
<evidence type="ECO:0000313" key="7">
    <source>
        <dbReference type="EMBL" id="RHG80451.1"/>
    </source>
</evidence>
<dbReference type="InterPro" id="IPR003959">
    <property type="entry name" value="ATPase_AAA_core"/>
</dbReference>
<reference evidence="4" key="2">
    <citation type="journal article" date="2020" name="Cell Host Microbe">
        <title>Functional and Genomic Variation between Human-Derived Isolates of Lachnospiraceae Reveals Inter- and Intra-Species Diversity.</title>
        <authorList>
            <person name="Sorbara M.T."/>
            <person name="Littmann E.R."/>
            <person name="Fontana E."/>
            <person name="Moody T.U."/>
            <person name="Kohout C.E."/>
            <person name="Gjonbalaj M."/>
            <person name="Eaton V."/>
            <person name="Seok R."/>
            <person name="Leiner I.M."/>
            <person name="Pamer E.G."/>
        </authorList>
    </citation>
    <scope>NUCLEOTIDE SEQUENCE</scope>
    <source>
        <strain evidence="5">MSK.11.9</strain>
        <strain evidence="4">MSK.22.53</strain>
    </source>
</reference>
<evidence type="ECO:0000313" key="5">
    <source>
        <dbReference type="EMBL" id="NSI66283.1"/>
    </source>
</evidence>
<dbReference type="Proteomes" id="UP001296581">
    <property type="component" value="Unassembled WGS sequence"/>
</dbReference>
<evidence type="ECO:0000259" key="1">
    <source>
        <dbReference type="Pfam" id="PF13304"/>
    </source>
</evidence>
<dbReference type="AlphaFoldDB" id="A0A2N5NKZ5"/>
<dbReference type="EMBL" id="QRIS01000030">
    <property type="protein sequence ID" value="RHG80451.1"/>
    <property type="molecule type" value="Genomic_DNA"/>
</dbReference>
<dbReference type="Proteomes" id="UP000283981">
    <property type="component" value="Unassembled WGS sequence"/>
</dbReference>
<dbReference type="Proteomes" id="UP001149331">
    <property type="component" value="Unassembled WGS sequence"/>
</dbReference>
<dbReference type="Proteomes" id="UP000283992">
    <property type="component" value="Unassembled WGS sequence"/>
</dbReference>
<dbReference type="EMBL" id="JAQMLR010000009">
    <property type="protein sequence ID" value="MDB8739109.1"/>
    <property type="molecule type" value="Genomic_DNA"/>
</dbReference>
<dbReference type="SUPFAM" id="SSF52540">
    <property type="entry name" value="P-loop containing nucleoside triphosphate hydrolases"/>
    <property type="match status" value="1"/>
</dbReference>
<dbReference type="GO" id="GO:0016887">
    <property type="term" value="F:ATP hydrolysis activity"/>
    <property type="evidence" value="ECO:0007669"/>
    <property type="project" value="InterPro"/>
</dbReference>
<dbReference type="InterPro" id="IPR027417">
    <property type="entry name" value="P-loop_NTPase"/>
</dbReference>
<dbReference type="GeneID" id="57434308"/>
<evidence type="ECO:0000313" key="11">
    <source>
        <dbReference type="Proteomes" id="UP000286137"/>
    </source>
</evidence>
<evidence type="ECO:0000313" key="9">
    <source>
        <dbReference type="Proteomes" id="UP000283981"/>
    </source>
</evidence>
<reference evidence="4" key="3">
    <citation type="submission" date="2020-02" db="EMBL/GenBank/DDBJ databases">
        <authorList>
            <person name="Littmann E."/>
            <person name="Sorbara M."/>
        </authorList>
    </citation>
    <scope>NUCLEOTIDE SEQUENCE</scope>
    <source>
        <strain evidence="5">MSK.11.9</strain>
        <strain evidence="4">MSK.22.53</strain>
    </source>
</reference>
<dbReference type="Proteomes" id="UP001211731">
    <property type="component" value="Unassembled WGS sequence"/>
</dbReference>
<organism evidence="2 12">
    <name type="scientific">Mediterraneibacter gnavus</name>
    <name type="common">Ruminococcus gnavus</name>
    <dbReference type="NCBI Taxonomy" id="33038"/>
    <lineage>
        <taxon>Bacteria</taxon>
        <taxon>Bacillati</taxon>
        <taxon>Bacillota</taxon>
        <taxon>Clostridia</taxon>
        <taxon>Lachnospirales</taxon>
        <taxon>Lachnospiraceae</taxon>
        <taxon>Mediterraneibacter</taxon>
    </lineage>
</organism>
<dbReference type="EMBL" id="QRLN01000005">
    <property type="protein sequence ID" value="RHJ14458.1"/>
    <property type="molecule type" value="Genomic_DNA"/>
</dbReference>
<keyword evidence="2" id="KW-0067">ATP-binding</keyword>
<dbReference type="GO" id="GO:0005524">
    <property type="term" value="F:ATP binding"/>
    <property type="evidence" value="ECO:0007669"/>
    <property type="project" value="UniProtKB-KW"/>
</dbReference>
<dbReference type="Pfam" id="PF13304">
    <property type="entry name" value="AAA_21"/>
    <property type="match status" value="1"/>
</dbReference>
<keyword evidence="2" id="KW-0547">Nucleotide-binding</keyword>
<dbReference type="PANTHER" id="PTHR40396:SF1">
    <property type="entry name" value="ATPASE AAA-TYPE CORE DOMAIN-CONTAINING PROTEIN"/>
    <property type="match status" value="1"/>
</dbReference>
<name>A0A2N5NKZ5_MEDGN</name>
<reference evidence="2" key="5">
    <citation type="submission" date="2023-01" db="EMBL/GenBank/DDBJ databases">
        <title>Human gut microbiome strain richness.</title>
        <authorList>
            <person name="Chen-Liaw A."/>
        </authorList>
    </citation>
    <scope>NUCLEOTIDE SEQUENCE</scope>
    <source>
        <strain evidence="2">1001217st1_A9_1001217B_191108</strain>
    </source>
</reference>
<evidence type="ECO:0000313" key="3">
    <source>
        <dbReference type="EMBL" id="MDE1203414.1"/>
    </source>
</evidence>
<dbReference type="Proteomes" id="UP001296643">
    <property type="component" value="Unassembled WGS sequence"/>
</dbReference>
<proteinExistence type="predicted"/>
<protein>
    <submittedName>
        <fullName evidence="2">ATP-binding protein</fullName>
    </submittedName>
</protein>
<evidence type="ECO:0000313" key="4">
    <source>
        <dbReference type="EMBL" id="NSI20141.1"/>
    </source>
</evidence>
<evidence type="ECO:0000313" key="6">
    <source>
        <dbReference type="EMBL" id="RGQ66578.1"/>
    </source>
</evidence>
<reference evidence="3" key="4">
    <citation type="submission" date="2022-12" db="EMBL/GenBank/DDBJ databases">
        <title>Genome of R. gnavus strain RSHDN_120.</title>
        <authorList>
            <person name="Abdugheni R."/>
        </authorList>
    </citation>
    <scope>NUCLEOTIDE SEQUENCE</scope>
    <source>
        <strain evidence="3">RSHDN_120</strain>
    </source>
</reference>
<evidence type="ECO:0000313" key="10">
    <source>
        <dbReference type="Proteomes" id="UP000283992"/>
    </source>
</evidence>
<dbReference type="RefSeq" id="WP_004844736.1">
    <property type="nucleotide sequence ID" value="NZ_AP031446.1"/>
</dbReference>
<accession>A0A2N5NKZ5</accession>
<dbReference type="Gene3D" id="3.40.50.300">
    <property type="entry name" value="P-loop containing nucleotide triphosphate hydrolases"/>
    <property type="match status" value="1"/>
</dbReference>
<dbReference type="EMBL" id="JAPZEG010000007">
    <property type="protein sequence ID" value="MDE1203414.1"/>
    <property type="molecule type" value="Genomic_DNA"/>
</dbReference>
<dbReference type="EMBL" id="QRTJ01000018">
    <property type="protein sequence ID" value="RGQ66578.1"/>
    <property type="molecule type" value="Genomic_DNA"/>
</dbReference>
<feature type="domain" description="ATPase AAA-type core" evidence="1">
    <location>
        <begin position="45"/>
        <end position="376"/>
    </location>
</feature>
<reference evidence="9 10" key="1">
    <citation type="submission" date="2018-08" db="EMBL/GenBank/DDBJ databases">
        <title>A genome reference for cultivated species of the human gut microbiota.</title>
        <authorList>
            <person name="Zou Y."/>
            <person name="Xue W."/>
            <person name="Luo G."/>
        </authorList>
    </citation>
    <scope>NUCLEOTIDE SEQUENCE [LARGE SCALE GENOMIC DNA]</scope>
    <source>
        <strain evidence="6 11">AF27-4BH</strain>
        <strain evidence="8 10">AM12-54</strain>
        <strain evidence="7 9">AM21-18</strain>
    </source>
</reference>
<dbReference type="PANTHER" id="PTHR40396">
    <property type="entry name" value="ATPASE-LIKE PROTEIN"/>
    <property type="match status" value="1"/>
</dbReference>
<dbReference type="Proteomes" id="UP000286137">
    <property type="component" value="Unassembled WGS sequence"/>
</dbReference>
<evidence type="ECO:0000313" key="12">
    <source>
        <dbReference type="Proteomes" id="UP001211731"/>
    </source>
</evidence>
<evidence type="ECO:0000313" key="2">
    <source>
        <dbReference type="EMBL" id="MDB8739109.1"/>
    </source>
</evidence>
<dbReference type="CDD" id="cd00267">
    <property type="entry name" value="ABC_ATPase"/>
    <property type="match status" value="1"/>
</dbReference>
<comment type="caution">
    <text evidence="2">The sequence shown here is derived from an EMBL/GenBank/DDBJ whole genome shotgun (WGS) entry which is preliminary data.</text>
</comment>
<evidence type="ECO:0000313" key="8">
    <source>
        <dbReference type="EMBL" id="RHJ14458.1"/>
    </source>
</evidence>
<dbReference type="EMBL" id="JAAIRM010000023">
    <property type="protein sequence ID" value="NSI20141.1"/>
    <property type="molecule type" value="Genomic_DNA"/>
</dbReference>